<feature type="binding site" evidence="16">
    <location>
        <position position="157"/>
    </location>
    <ligand>
        <name>substrate</name>
    </ligand>
</feature>
<evidence type="ECO:0000256" key="2">
    <source>
        <dbReference type="ARBA" id="ARBA00001958"/>
    </source>
</evidence>
<dbReference type="InterPro" id="IPR043129">
    <property type="entry name" value="ATPase_NBD"/>
</dbReference>
<evidence type="ECO:0000256" key="12">
    <source>
        <dbReference type="ARBA" id="ARBA00022958"/>
    </source>
</evidence>
<comment type="cofactor">
    <cofactor evidence="2">
        <name>K(+)</name>
        <dbReference type="ChEBI" id="CHEBI:29103"/>
    </cofactor>
</comment>
<evidence type="ECO:0000256" key="10">
    <source>
        <dbReference type="ARBA" id="ARBA00022777"/>
    </source>
</evidence>
<evidence type="ECO:0000313" key="17">
    <source>
        <dbReference type="EMBL" id="SHG40369.1"/>
    </source>
</evidence>
<comment type="cofactor">
    <cofactor evidence="16">
        <name>NH4(+)</name>
        <dbReference type="ChEBI" id="CHEBI:28938"/>
    </cofactor>
    <cofactor evidence="16">
        <name>K(+)</name>
        <dbReference type="ChEBI" id="CHEBI:29103"/>
    </cofactor>
    <text evidence="16">A monovalent cation. Ammonium or potassium.</text>
</comment>
<comment type="subcellular location">
    <subcellularLocation>
        <location evidence="3 16">Cytoplasm</location>
    </subcellularLocation>
</comment>
<feature type="binding site" evidence="16">
    <location>
        <position position="186"/>
    </location>
    <ligand>
        <name>K(+)</name>
        <dbReference type="ChEBI" id="CHEBI:29103"/>
    </ligand>
</feature>
<evidence type="ECO:0000256" key="7">
    <source>
        <dbReference type="ARBA" id="ARBA00022490"/>
    </source>
</evidence>
<comment type="function">
    <text evidence="16">Catalyzes the phosphorylation of pantothenate (Pan), the first step in CoA biosynthesis.</text>
</comment>
<dbReference type="GO" id="GO:0004594">
    <property type="term" value="F:pantothenate kinase activity"/>
    <property type="evidence" value="ECO:0007669"/>
    <property type="project" value="UniProtKB-UniRule"/>
</dbReference>
<dbReference type="PANTHER" id="PTHR34265">
    <property type="entry name" value="TYPE III PANTOTHENATE KINASE"/>
    <property type="match status" value="1"/>
</dbReference>
<feature type="active site" description="Proton acceptor" evidence="16">
    <location>
        <position position="166"/>
    </location>
</feature>
<dbReference type="CDD" id="cd24015">
    <property type="entry name" value="ASKHA_NBD_PanK-III"/>
    <property type="match status" value="1"/>
</dbReference>
<evidence type="ECO:0000256" key="9">
    <source>
        <dbReference type="ARBA" id="ARBA00022741"/>
    </source>
</evidence>
<dbReference type="Pfam" id="PF03309">
    <property type="entry name" value="Pan_kinase"/>
    <property type="match status" value="1"/>
</dbReference>
<dbReference type="STRING" id="930117.SAMN05216225_103110"/>
<keyword evidence="9 16" id="KW-0547">Nucleotide-binding</keyword>
<reference evidence="17 18" key="1">
    <citation type="submission" date="2016-11" db="EMBL/GenBank/DDBJ databases">
        <authorList>
            <person name="Jaros S."/>
            <person name="Januszkiewicz K."/>
            <person name="Wedrychowicz H."/>
        </authorList>
    </citation>
    <scope>NUCLEOTIDE SEQUENCE [LARGE SCALE GENOMIC DNA]</scope>
    <source>
        <strain evidence="17 18">IBRC-M 10683</strain>
    </source>
</reference>
<feature type="binding site" evidence="16">
    <location>
        <position position="189"/>
    </location>
    <ligand>
        <name>ATP</name>
        <dbReference type="ChEBI" id="CHEBI:30616"/>
    </ligand>
</feature>
<keyword evidence="7 16" id="KW-0963">Cytoplasm</keyword>
<evidence type="ECO:0000313" key="18">
    <source>
        <dbReference type="Proteomes" id="UP000183988"/>
    </source>
</evidence>
<evidence type="ECO:0000256" key="1">
    <source>
        <dbReference type="ARBA" id="ARBA00001206"/>
    </source>
</evidence>
<evidence type="ECO:0000256" key="3">
    <source>
        <dbReference type="ARBA" id="ARBA00004496"/>
    </source>
</evidence>
<accession>A0A1M5JJC4</accession>
<dbReference type="EMBL" id="FQVW01000031">
    <property type="protein sequence ID" value="SHG40369.1"/>
    <property type="molecule type" value="Genomic_DNA"/>
</dbReference>
<dbReference type="GO" id="GO:0046872">
    <property type="term" value="F:metal ion binding"/>
    <property type="evidence" value="ECO:0007669"/>
    <property type="project" value="UniProtKB-KW"/>
</dbReference>
<gene>
    <name evidence="16" type="primary">coaX</name>
    <name evidence="17" type="ORF">SAMN05216225_103110</name>
</gene>
<comment type="catalytic activity">
    <reaction evidence="1 16">
        <text>(R)-pantothenate + ATP = (R)-4'-phosphopantothenate + ADP + H(+)</text>
        <dbReference type="Rhea" id="RHEA:16373"/>
        <dbReference type="ChEBI" id="CHEBI:10986"/>
        <dbReference type="ChEBI" id="CHEBI:15378"/>
        <dbReference type="ChEBI" id="CHEBI:29032"/>
        <dbReference type="ChEBI" id="CHEBI:30616"/>
        <dbReference type="ChEBI" id="CHEBI:456216"/>
        <dbReference type="EC" id="2.7.1.33"/>
    </reaction>
</comment>
<sequence>MICYVLVLIIFRLKHILILEENIFAALVLFLFKPFWYSNEVEGRMLFFHRKVWYAMLFVLDVGNTNTVLGVYEDDVLTHHWRIKTDRYKTEDEFAMLIKSLFEHKGLEMSDVQGVIISSVVPPIMFSLEKMCEVYFDIDPLIVGKNSLETTKLKMCYPNPHEIGADRIVNAVGAIKQYRAPLVIIDFGTATTFCYINDREEYCGGIISPGINISMEALYQKASKLPKIEIEKPDEVVGKSTVEAMKSGVFYGYVGQVDGIVNQIKNSTNTNPTVIATGGLSALIGDASNTIDVVDPYLTLNGLYTIYKDNWKK</sequence>
<dbReference type="GO" id="GO:0005524">
    <property type="term" value="F:ATP binding"/>
    <property type="evidence" value="ECO:0007669"/>
    <property type="project" value="UniProtKB-UniRule"/>
</dbReference>
<dbReference type="NCBIfam" id="TIGR00671">
    <property type="entry name" value="baf"/>
    <property type="match status" value="1"/>
</dbReference>
<feature type="binding site" evidence="16">
    <location>
        <begin position="164"/>
        <end position="167"/>
    </location>
    <ligand>
        <name>substrate</name>
    </ligand>
</feature>
<dbReference type="UniPathway" id="UPA00241">
    <property type="reaction ID" value="UER00352"/>
</dbReference>
<evidence type="ECO:0000256" key="8">
    <source>
        <dbReference type="ARBA" id="ARBA00022679"/>
    </source>
</evidence>
<keyword evidence="8 16" id="KW-0808">Transferase</keyword>
<dbReference type="AlphaFoldDB" id="A0A1M5JJC4"/>
<dbReference type="GO" id="GO:0015937">
    <property type="term" value="P:coenzyme A biosynthetic process"/>
    <property type="evidence" value="ECO:0007669"/>
    <property type="project" value="UniProtKB-UniRule"/>
</dbReference>
<comment type="similarity">
    <text evidence="14 16">Belongs to the type III pantothenate kinase family.</text>
</comment>
<organism evidence="17 18">
    <name type="scientific">Ornithinibacillus halophilus</name>
    <dbReference type="NCBI Taxonomy" id="930117"/>
    <lineage>
        <taxon>Bacteria</taxon>
        <taxon>Bacillati</taxon>
        <taxon>Bacillota</taxon>
        <taxon>Bacilli</taxon>
        <taxon>Bacillales</taxon>
        <taxon>Bacillaceae</taxon>
        <taxon>Ornithinibacillus</taxon>
    </lineage>
</organism>
<dbReference type="PANTHER" id="PTHR34265:SF1">
    <property type="entry name" value="TYPE III PANTOTHENATE KINASE"/>
    <property type="match status" value="1"/>
</dbReference>
<keyword evidence="16" id="KW-0479">Metal-binding</keyword>
<name>A0A1M5JJC4_9BACI</name>
<dbReference type="NCBIfam" id="NF009848">
    <property type="entry name" value="PRK13318.1-6"/>
    <property type="match status" value="1"/>
</dbReference>
<dbReference type="SUPFAM" id="SSF53067">
    <property type="entry name" value="Actin-like ATPase domain"/>
    <property type="match status" value="2"/>
</dbReference>
<protein>
    <recommendedName>
        <fullName evidence="15 16">Type III pantothenate kinase</fullName>
        <ecNumber evidence="6 16">2.7.1.33</ecNumber>
    </recommendedName>
    <alternativeName>
        <fullName evidence="16">PanK-III</fullName>
    </alternativeName>
    <alternativeName>
        <fullName evidence="16">Pantothenic acid kinase</fullName>
    </alternativeName>
</protein>
<evidence type="ECO:0000256" key="11">
    <source>
        <dbReference type="ARBA" id="ARBA00022840"/>
    </source>
</evidence>
<evidence type="ECO:0000256" key="5">
    <source>
        <dbReference type="ARBA" id="ARBA00011738"/>
    </source>
</evidence>
<keyword evidence="13 16" id="KW-0173">Coenzyme A biosynthesis</keyword>
<dbReference type="InterPro" id="IPR004619">
    <property type="entry name" value="Type_III_PanK"/>
</dbReference>
<comment type="pathway">
    <text evidence="4 16">Cofactor biosynthesis; coenzyme A biosynthesis; CoA from (R)-pantothenate: step 1/5.</text>
</comment>
<keyword evidence="12 16" id="KW-0630">Potassium</keyword>
<keyword evidence="11 16" id="KW-0067">ATP-binding</keyword>
<dbReference type="EC" id="2.7.1.33" evidence="6 16"/>
<evidence type="ECO:0000256" key="15">
    <source>
        <dbReference type="ARBA" id="ARBA00040883"/>
    </source>
</evidence>
<evidence type="ECO:0000256" key="4">
    <source>
        <dbReference type="ARBA" id="ARBA00005225"/>
    </source>
</evidence>
<dbReference type="HAMAP" id="MF_01274">
    <property type="entry name" value="Pantothen_kinase_3"/>
    <property type="match status" value="1"/>
</dbReference>
<evidence type="ECO:0000256" key="13">
    <source>
        <dbReference type="ARBA" id="ARBA00022993"/>
    </source>
</evidence>
<keyword evidence="18" id="KW-1185">Reference proteome</keyword>
<dbReference type="GO" id="GO:0005737">
    <property type="term" value="C:cytoplasm"/>
    <property type="evidence" value="ECO:0007669"/>
    <property type="project" value="UniProtKB-SubCell"/>
</dbReference>
<dbReference type="Proteomes" id="UP000183988">
    <property type="component" value="Unassembled WGS sequence"/>
</dbReference>
<evidence type="ECO:0000256" key="14">
    <source>
        <dbReference type="ARBA" id="ARBA00038036"/>
    </source>
</evidence>
<proteinExistence type="inferred from homology"/>
<feature type="binding site" evidence="16">
    <location>
        <position position="241"/>
    </location>
    <ligand>
        <name>substrate</name>
    </ligand>
</feature>
<dbReference type="NCBIfam" id="NF009855">
    <property type="entry name" value="PRK13321.1"/>
    <property type="match status" value="1"/>
</dbReference>
<evidence type="ECO:0000256" key="16">
    <source>
        <dbReference type="HAMAP-Rule" id="MF_01274"/>
    </source>
</evidence>
<comment type="subunit">
    <text evidence="5 16">Homodimer.</text>
</comment>
<keyword evidence="10 16" id="KW-0418">Kinase</keyword>
<dbReference type="Gene3D" id="3.30.420.40">
    <property type="match status" value="2"/>
</dbReference>
<evidence type="ECO:0000256" key="6">
    <source>
        <dbReference type="ARBA" id="ARBA00012102"/>
    </source>
</evidence>
<feature type="binding site" evidence="16">
    <location>
        <begin position="61"/>
        <end position="68"/>
    </location>
    <ligand>
        <name>ATP</name>
        <dbReference type="ChEBI" id="CHEBI:30616"/>
    </ligand>
</feature>